<evidence type="ECO:0000256" key="4">
    <source>
        <dbReference type="ARBA" id="ARBA00022989"/>
    </source>
</evidence>
<evidence type="ECO:0000313" key="7">
    <source>
        <dbReference type="EMBL" id="ACU58579.1"/>
    </source>
</evidence>
<feature type="transmembrane region" description="Helical" evidence="6">
    <location>
        <begin position="300"/>
        <end position="325"/>
    </location>
</feature>
<feature type="transmembrane region" description="Helical" evidence="6">
    <location>
        <begin position="365"/>
        <end position="385"/>
    </location>
</feature>
<evidence type="ECO:0000256" key="2">
    <source>
        <dbReference type="ARBA" id="ARBA00022475"/>
    </source>
</evidence>
<feature type="transmembrane region" description="Helical" evidence="6">
    <location>
        <begin position="27"/>
        <end position="48"/>
    </location>
</feature>
<evidence type="ECO:0000256" key="1">
    <source>
        <dbReference type="ARBA" id="ARBA00004651"/>
    </source>
</evidence>
<dbReference type="RefSeq" id="WP_012788755.1">
    <property type="nucleotide sequence ID" value="NC_013132.1"/>
</dbReference>
<dbReference type="AlphaFoldDB" id="A0A979GR53"/>
<dbReference type="InterPro" id="IPR050833">
    <property type="entry name" value="Poly_Biosynth_Transport"/>
</dbReference>
<dbReference type="PANTHER" id="PTHR30250:SF11">
    <property type="entry name" value="O-ANTIGEN TRANSPORTER-RELATED"/>
    <property type="match status" value="1"/>
</dbReference>
<evidence type="ECO:0000256" key="6">
    <source>
        <dbReference type="SAM" id="Phobius"/>
    </source>
</evidence>
<feature type="transmembrane region" description="Helical" evidence="6">
    <location>
        <begin position="131"/>
        <end position="149"/>
    </location>
</feature>
<dbReference type="OrthoDB" id="9815702at2"/>
<keyword evidence="3 6" id="KW-0812">Transmembrane</keyword>
<sequence>MSATTDLYKRVIELVKEKRKSSLVKNFFSLSILHGLNIVLPLLTLPYVLRIVGADHYGIIVMANSLLLYFDKFSEYSFNISATRDVAVHRDNHAELCSIYSKVLSTKFLLLGISCLVFFSVVFLVPRFSEYWFIYAFCFLQLIGSALFPEWFFQGIEQMKYITIINASIKIFFTICIFVLIKSKEDYYYLPMLNMLGYLIAGIYGQLLLTIKYKLRFSFPGFAVIRKTLHDNFNIFVNQFVPNLYNNSTTFILGLLTNNSVVGIYGVSKNIVEYGIEIISILSRVFFPHLNRNFKSFDKFVKLILSIGLLIAIGFCIMSYPIVWVLKLPMIGVPVICILAPSVFMFAMYCCYGTNYFIVKRQDRLVMKNTILASLTGFILSFPLILTMGAIGAAINLTFARCILGMGLWRKYKLDFKTAHE</sequence>
<dbReference type="Proteomes" id="UP000002215">
    <property type="component" value="Chromosome"/>
</dbReference>
<keyword evidence="4 6" id="KW-1133">Transmembrane helix</keyword>
<accession>A0A979GR53</accession>
<evidence type="ECO:0000313" key="8">
    <source>
        <dbReference type="Proteomes" id="UP000002215"/>
    </source>
</evidence>
<reference evidence="8" key="1">
    <citation type="submission" date="2009-08" db="EMBL/GenBank/DDBJ databases">
        <title>The complete genome of Chitinophaga pinensis DSM 2588.</title>
        <authorList>
            <consortium name="US DOE Joint Genome Institute (JGI-PGF)"/>
            <person name="Lucas S."/>
            <person name="Copeland A."/>
            <person name="Lapidus A."/>
            <person name="Glavina del Rio T."/>
            <person name="Dalin E."/>
            <person name="Tice H."/>
            <person name="Bruce D."/>
            <person name="Goodwin L."/>
            <person name="Pitluck S."/>
            <person name="Kyrpides N."/>
            <person name="Mavromatis K."/>
            <person name="Ivanova N."/>
            <person name="Mikhailova N."/>
            <person name="Sims D."/>
            <person name="Meinche L."/>
            <person name="Brettin T."/>
            <person name="Detter J.C."/>
            <person name="Han C."/>
            <person name="Larimer F."/>
            <person name="Land M."/>
            <person name="Hauser L."/>
            <person name="Markowitz V."/>
            <person name="Cheng J.-F."/>
            <person name="Hugenholtz P."/>
            <person name="Woyke T."/>
            <person name="Wu D."/>
            <person name="Spring S."/>
            <person name="Klenk H.-P."/>
            <person name="Eisen J.A."/>
        </authorList>
    </citation>
    <scope>NUCLEOTIDE SEQUENCE [LARGE SCALE GENOMIC DNA]</scope>
    <source>
        <strain evidence="8">ATCC 43595 / DSM 2588 / LMG 13176 / NBRC 15968 / NCIMB 11800 / UQM 2034</strain>
    </source>
</reference>
<dbReference type="Pfam" id="PF01943">
    <property type="entry name" value="Polysacc_synt"/>
    <property type="match status" value="1"/>
</dbReference>
<dbReference type="PANTHER" id="PTHR30250">
    <property type="entry name" value="PST FAMILY PREDICTED COLANIC ACID TRANSPORTER"/>
    <property type="match status" value="1"/>
</dbReference>
<organism evidence="7 8">
    <name type="scientific">Chitinophaga pinensis (strain ATCC 43595 / DSM 2588 / LMG 13176 / NBRC 15968 / NCIMB 11800 / UQM 2034)</name>
    <dbReference type="NCBI Taxonomy" id="485918"/>
    <lineage>
        <taxon>Bacteria</taxon>
        <taxon>Pseudomonadati</taxon>
        <taxon>Bacteroidota</taxon>
        <taxon>Chitinophagia</taxon>
        <taxon>Chitinophagales</taxon>
        <taxon>Chitinophagaceae</taxon>
        <taxon>Chitinophaga</taxon>
    </lineage>
</organism>
<dbReference type="EMBL" id="CP001699">
    <property type="protein sequence ID" value="ACU58579.1"/>
    <property type="molecule type" value="Genomic_DNA"/>
</dbReference>
<proteinExistence type="predicted"/>
<dbReference type="InterPro" id="IPR002797">
    <property type="entry name" value="Polysacc_synth"/>
</dbReference>
<evidence type="ECO:0000256" key="5">
    <source>
        <dbReference type="ARBA" id="ARBA00023136"/>
    </source>
</evidence>
<reference evidence="7 8" key="2">
    <citation type="journal article" date="2010" name="Stand. Genomic Sci.">
        <title>Complete genome sequence of Chitinophaga pinensis type strain (UQM 2034).</title>
        <authorList>
            <person name="Glavina Del Rio T."/>
            <person name="Abt B."/>
            <person name="Spring S."/>
            <person name="Lapidus A."/>
            <person name="Nolan M."/>
            <person name="Tice H."/>
            <person name="Copeland A."/>
            <person name="Cheng J.F."/>
            <person name="Chen F."/>
            <person name="Bruce D."/>
            <person name="Goodwin L."/>
            <person name="Pitluck S."/>
            <person name="Ivanova N."/>
            <person name="Mavromatis K."/>
            <person name="Mikhailova N."/>
            <person name="Pati A."/>
            <person name="Chen A."/>
            <person name="Palaniappan K."/>
            <person name="Land M."/>
            <person name="Hauser L."/>
            <person name="Chang Y.J."/>
            <person name="Jeffries C.D."/>
            <person name="Chain P."/>
            <person name="Saunders E."/>
            <person name="Detter J.C."/>
            <person name="Brettin T."/>
            <person name="Rohde M."/>
            <person name="Goker M."/>
            <person name="Bristow J."/>
            <person name="Eisen J.A."/>
            <person name="Markowitz V."/>
            <person name="Hugenholtz P."/>
            <person name="Kyrpides N.C."/>
            <person name="Klenk H.P."/>
            <person name="Lucas S."/>
        </authorList>
    </citation>
    <scope>NUCLEOTIDE SEQUENCE [LARGE SCALE GENOMIC DNA]</scope>
    <source>
        <strain evidence="8">ATCC 43595 / DSM 2588 / LMG 13176 / NBRC 15968 / NCIMB 11800 / UQM 2034</strain>
    </source>
</reference>
<feature type="transmembrane region" description="Helical" evidence="6">
    <location>
        <begin position="331"/>
        <end position="353"/>
    </location>
</feature>
<name>A0A979GR53_CHIPD</name>
<evidence type="ECO:0000256" key="3">
    <source>
        <dbReference type="ARBA" id="ARBA00022692"/>
    </source>
</evidence>
<keyword evidence="2" id="KW-1003">Cell membrane</keyword>
<feature type="transmembrane region" description="Helical" evidence="6">
    <location>
        <begin position="108"/>
        <end position="125"/>
    </location>
</feature>
<keyword evidence="5 6" id="KW-0472">Membrane</keyword>
<feature type="transmembrane region" description="Helical" evidence="6">
    <location>
        <begin position="161"/>
        <end position="181"/>
    </location>
</feature>
<gene>
    <name evidence="7" type="ordered locus">Cpin_1081</name>
</gene>
<comment type="subcellular location">
    <subcellularLocation>
        <location evidence="1">Cell membrane</location>
        <topology evidence="1">Multi-pass membrane protein</topology>
    </subcellularLocation>
</comment>
<dbReference type="KEGG" id="cpi:Cpin_1081"/>
<protein>
    <submittedName>
        <fullName evidence="7">Polysaccharide biosynthesis protein</fullName>
    </submittedName>
</protein>
<feature type="transmembrane region" description="Helical" evidence="6">
    <location>
        <begin position="187"/>
        <end position="209"/>
    </location>
</feature>
<dbReference type="GO" id="GO:0005886">
    <property type="term" value="C:plasma membrane"/>
    <property type="evidence" value="ECO:0007669"/>
    <property type="project" value="UniProtKB-SubCell"/>
</dbReference>